<dbReference type="Proteomes" id="UP000002508">
    <property type="component" value="Chromosome"/>
</dbReference>
<dbReference type="EMBL" id="CP001337">
    <property type="protein sequence ID" value="ACL23612.1"/>
    <property type="molecule type" value="Genomic_DNA"/>
</dbReference>
<dbReference type="RefSeq" id="WP_012615978.1">
    <property type="nucleotide sequence ID" value="NC_011831.1"/>
</dbReference>
<dbReference type="KEGG" id="cag:Cagg_0680"/>
<evidence type="ECO:0000313" key="2">
    <source>
        <dbReference type="Proteomes" id="UP000002508"/>
    </source>
</evidence>
<dbReference type="HOGENOM" id="CLU_1624187_0_0_0"/>
<reference evidence="1" key="1">
    <citation type="submission" date="2008-12" db="EMBL/GenBank/DDBJ databases">
        <title>Complete sequence of Chloroflexus aggregans DSM 9485.</title>
        <authorList>
            <consortium name="US DOE Joint Genome Institute"/>
            <person name="Lucas S."/>
            <person name="Copeland A."/>
            <person name="Lapidus A."/>
            <person name="Glavina del Rio T."/>
            <person name="Dalin E."/>
            <person name="Tice H."/>
            <person name="Pitluck S."/>
            <person name="Foster B."/>
            <person name="Larimer F."/>
            <person name="Land M."/>
            <person name="Hauser L."/>
            <person name="Kyrpides N."/>
            <person name="Mikhailova N."/>
            <person name="Bryant D."/>
            <person name="Richardson P."/>
        </authorList>
    </citation>
    <scope>NUCLEOTIDE SEQUENCE</scope>
    <source>
        <strain evidence="1">DSM 9485</strain>
    </source>
</reference>
<gene>
    <name evidence="1" type="ordered locus">Cagg_0680</name>
</gene>
<organism evidence="1 2">
    <name type="scientific">Chloroflexus aggregans (strain MD-66 / DSM 9485)</name>
    <dbReference type="NCBI Taxonomy" id="326427"/>
    <lineage>
        <taxon>Bacteria</taxon>
        <taxon>Bacillati</taxon>
        <taxon>Chloroflexota</taxon>
        <taxon>Chloroflexia</taxon>
        <taxon>Chloroflexales</taxon>
        <taxon>Chloroflexineae</taxon>
        <taxon>Chloroflexaceae</taxon>
        <taxon>Chloroflexus</taxon>
    </lineage>
</organism>
<keyword evidence="2" id="KW-1185">Reference proteome</keyword>
<sequence length="163" mass="17848">MKPSPIILMGMWNLVKYIQANKSDPSKIYQYYQSEEEGLSQLAPAIPALIDILLESENWHIICLASLLLGSICMKRGVNETTRQKAIQAIGLAYEPSNSIDGGTSAAAKLLASGMLGHEPAVHAIETNARKNGYVDVREFTSDLFYRIIMNIASSSDEVSSLD</sequence>
<name>B8G4X9_CHLAD</name>
<evidence type="ECO:0000313" key="1">
    <source>
        <dbReference type="EMBL" id="ACL23612.1"/>
    </source>
</evidence>
<dbReference type="AlphaFoldDB" id="B8G4X9"/>
<protein>
    <submittedName>
        <fullName evidence="1">Uncharacterized protein</fullName>
    </submittedName>
</protein>
<proteinExistence type="predicted"/>
<accession>B8G4X9</accession>